<evidence type="ECO:0000259" key="1">
    <source>
        <dbReference type="PROSITE" id="PS50983"/>
    </source>
</evidence>
<organism evidence="2 3">
    <name type="scientific">Cyclobacterium qasimii M12-11B</name>
    <dbReference type="NCBI Taxonomy" id="641524"/>
    <lineage>
        <taxon>Bacteria</taxon>
        <taxon>Pseudomonadati</taxon>
        <taxon>Bacteroidota</taxon>
        <taxon>Cytophagia</taxon>
        <taxon>Cytophagales</taxon>
        <taxon>Cyclobacteriaceae</taxon>
        <taxon>Cyclobacterium</taxon>
    </lineage>
</organism>
<comment type="caution">
    <text evidence="2">The sequence shown here is derived from an EMBL/GenBank/DDBJ whole genome shotgun (WGS) entry which is preliminary data.</text>
</comment>
<dbReference type="AlphaFoldDB" id="S7VP96"/>
<dbReference type="PROSITE" id="PS50983">
    <property type="entry name" value="FE_B12_PBP"/>
    <property type="match status" value="1"/>
</dbReference>
<evidence type="ECO:0000313" key="3">
    <source>
        <dbReference type="Proteomes" id="UP000014974"/>
    </source>
</evidence>
<dbReference type="Proteomes" id="UP000014974">
    <property type="component" value="Unassembled WGS sequence"/>
</dbReference>
<dbReference type="RefSeq" id="WP_020891346.1">
    <property type="nucleotide sequence ID" value="NZ_ATNM01000003.1"/>
</dbReference>
<sequence>MEIIQNHGENLTGIGKGFKKMVNLMPNIEKISTLQPSLLFNKDFG</sequence>
<protein>
    <recommendedName>
        <fullName evidence="1">Fe/B12 periplasmic-binding domain-containing protein</fullName>
    </recommendedName>
</protein>
<dbReference type="STRING" id="641524.ADICYQ_0004"/>
<feature type="domain" description="Fe/B12 periplasmic-binding" evidence="1">
    <location>
        <begin position="1"/>
        <end position="45"/>
    </location>
</feature>
<name>S7VP96_9BACT</name>
<evidence type="ECO:0000313" key="2">
    <source>
        <dbReference type="EMBL" id="EPR71756.1"/>
    </source>
</evidence>
<dbReference type="InterPro" id="IPR002491">
    <property type="entry name" value="ABC_transptr_periplasmic_BD"/>
</dbReference>
<dbReference type="EMBL" id="ATNM01000003">
    <property type="protein sequence ID" value="EPR71756.1"/>
    <property type="molecule type" value="Genomic_DNA"/>
</dbReference>
<accession>S7VP96</accession>
<gene>
    <name evidence="2" type="ORF">ADICYQ_0004</name>
</gene>
<proteinExistence type="predicted"/>
<reference evidence="2 3" key="1">
    <citation type="journal article" date="2013" name="Genome Announc.">
        <title>Draft Genome Sequence of Cyclobacterium qasimii Strain M12-11BT, Isolated from Arctic Marine Sediment.</title>
        <authorList>
            <person name="Shivaji S."/>
            <person name="Ara S."/>
            <person name="Singh A."/>
            <person name="Kumar Pinnaka A."/>
        </authorList>
    </citation>
    <scope>NUCLEOTIDE SEQUENCE [LARGE SCALE GENOMIC DNA]</scope>
    <source>
        <strain evidence="2 3">M12-11B</strain>
    </source>
</reference>